<comment type="catalytic activity">
    <reaction evidence="6 7">
        <text>L-glutamyl-tRNA(Gln) + L-glutamine + ATP + H2O = L-glutaminyl-tRNA(Gln) + L-glutamate + ADP + phosphate + H(+)</text>
        <dbReference type="Rhea" id="RHEA:17521"/>
        <dbReference type="Rhea" id="RHEA-COMP:9681"/>
        <dbReference type="Rhea" id="RHEA-COMP:9684"/>
        <dbReference type="ChEBI" id="CHEBI:15377"/>
        <dbReference type="ChEBI" id="CHEBI:15378"/>
        <dbReference type="ChEBI" id="CHEBI:29985"/>
        <dbReference type="ChEBI" id="CHEBI:30616"/>
        <dbReference type="ChEBI" id="CHEBI:43474"/>
        <dbReference type="ChEBI" id="CHEBI:58359"/>
        <dbReference type="ChEBI" id="CHEBI:78520"/>
        <dbReference type="ChEBI" id="CHEBI:78521"/>
        <dbReference type="ChEBI" id="CHEBI:456216"/>
        <dbReference type="EC" id="6.3.5.7"/>
    </reaction>
</comment>
<name>A0ABY0FML3_9BACT</name>
<evidence type="ECO:0000259" key="8">
    <source>
        <dbReference type="Pfam" id="PF01425"/>
    </source>
</evidence>
<evidence type="ECO:0000313" key="9">
    <source>
        <dbReference type="EMBL" id="RYC73840.1"/>
    </source>
</evidence>
<dbReference type="Proteomes" id="UP001191004">
    <property type="component" value="Unassembled WGS sequence"/>
</dbReference>
<dbReference type="PANTHER" id="PTHR11895:SF151">
    <property type="entry name" value="GLUTAMYL-TRNA(GLN) AMIDOTRANSFERASE SUBUNIT A"/>
    <property type="match status" value="1"/>
</dbReference>
<dbReference type="SUPFAM" id="SSF75304">
    <property type="entry name" value="Amidase signature (AS) enzymes"/>
    <property type="match status" value="1"/>
</dbReference>
<reference evidence="9 10" key="2">
    <citation type="journal article" date="2020" name="Cell Rep.">
        <title>Acquisition and Adaptation of Ultra-small Parasitic Reduced Genome Bacteria to Mammalian Hosts.</title>
        <authorList>
            <person name="McLean J.S."/>
            <person name="Bor B."/>
            <person name="Kerns K.A."/>
            <person name="Liu Q."/>
            <person name="To T.T."/>
            <person name="Solden L."/>
            <person name="Hendrickson E.L."/>
            <person name="Wrighton K."/>
            <person name="Shi W."/>
            <person name="He X."/>
        </authorList>
    </citation>
    <scope>NUCLEOTIDE SEQUENCE [LARGE SCALE GENOMIC DNA]</scope>
    <source>
        <strain evidence="9 10">TM7_KMM_G3_1_HOT_351</strain>
    </source>
</reference>
<feature type="active site" description="Charge relay system" evidence="7">
    <location>
        <position position="142"/>
    </location>
</feature>
<gene>
    <name evidence="7 9" type="primary">gatA</name>
    <name evidence="9" type="ORF">G3KMM_00180</name>
</gene>
<dbReference type="InterPro" id="IPR020556">
    <property type="entry name" value="Amidase_CS"/>
</dbReference>
<proteinExistence type="inferred from homology"/>
<keyword evidence="10" id="KW-1185">Reference proteome</keyword>
<evidence type="ECO:0000256" key="1">
    <source>
        <dbReference type="ARBA" id="ARBA00008069"/>
    </source>
</evidence>
<dbReference type="NCBIfam" id="TIGR00132">
    <property type="entry name" value="gatA"/>
    <property type="match status" value="1"/>
</dbReference>
<comment type="similarity">
    <text evidence="1 7">Belongs to the amidase family. GatA subfamily.</text>
</comment>
<keyword evidence="3 7" id="KW-0547">Nucleotide-binding</keyword>
<comment type="caution">
    <text evidence="9">The sequence shown here is derived from an EMBL/GenBank/DDBJ whole genome shotgun (WGS) entry which is preliminary data.</text>
</comment>
<evidence type="ECO:0000256" key="3">
    <source>
        <dbReference type="ARBA" id="ARBA00022741"/>
    </source>
</evidence>
<dbReference type="InterPro" id="IPR000120">
    <property type="entry name" value="Amidase"/>
</dbReference>
<dbReference type="PANTHER" id="PTHR11895">
    <property type="entry name" value="TRANSAMIDASE"/>
    <property type="match status" value="1"/>
</dbReference>
<keyword evidence="4 7" id="KW-0067">ATP-binding</keyword>
<dbReference type="RefSeq" id="WP_206660627.1">
    <property type="nucleotide sequence ID" value="NZ_PRLL01000003.1"/>
</dbReference>
<dbReference type="EC" id="6.3.5.7" evidence="7"/>
<evidence type="ECO:0000256" key="4">
    <source>
        <dbReference type="ARBA" id="ARBA00022840"/>
    </source>
</evidence>
<reference evidence="9 10" key="1">
    <citation type="journal article" date="2018" name="bioRxiv">
        <title>Evidence of independent acquisition and adaption of ultra-small bacteria to human hosts across the highly diverse yet reduced genomes of the phylum Saccharibacteria.</title>
        <authorList>
            <person name="McLean J.S."/>
            <person name="Bor B."/>
            <person name="To T.T."/>
            <person name="Liu Q."/>
            <person name="Kearns K.A."/>
            <person name="Solden L.M."/>
            <person name="Wrighton K.C."/>
            <person name="He X."/>
            <person name="Shi W."/>
        </authorList>
    </citation>
    <scope>NUCLEOTIDE SEQUENCE [LARGE SCALE GENOMIC DNA]</scope>
    <source>
        <strain evidence="9 10">TM7_KMM_G3_1_HOT_351</strain>
    </source>
</reference>
<sequence length="470" mass="51577">MKIANKQISAVSLVKEAFEKARQFAKYNVFVSLADEEKALKKAEEIDKKIATGEEVGPLAGVPYALKDNFLSKEGNTTASAKILEPFHSPIDSTTVKKLEEAGAIMIGRTNLDAFAQGSSTENSYFGPSHNAKDFDRVPGGSSGGSAAAVALDIVEFATGTDTGGSIRQPASFNGVYGFKPTYGTISRYGVVAMASSTDCIGFFTKNAEDMDLLMSICAGQDEKDLTTLPSFYNHEEQKYFVPEIAPKSAKIGIIKDFRNDSIDPEVQRVLDSQVEKLKSAGHQIVELDMPTLKYALAVYYIVVPAEVASNLSRYDGIRYGYRSEHAKNLSEVFGFSRNEGFMPENKRRIMIGNFVLSSGFYDAYFKKAEQARTLIIEEYQKAFEKCDYLLTPVSPSPAFKLGEKVSDPVAMYFEDVMSVPINLAGLPSLAYPAGESQDTKMPIGLQLIGQRRSDKSILDFAKYLAKELN</sequence>
<protein>
    <recommendedName>
        <fullName evidence="7">Glutamyl-tRNA(Gln) amidotransferase subunit A</fullName>
        <shortName evidence="7">Glu-ADT subunit A</shortName>
        <ecNumber evidence="7">6.3.5.7</ecNumber>
    </recommendedName>
</protein>
<evidence type="ECO:0000256" key="5">
    <source>
        <dbReference type="ARBA" id="ARBA00022917"/>
    </source>
</evidence>
<evidence type="ECO:0000256" key="2">
    <source>
        <dbReference type="ARBA" id="ARBA00022598"/>
    </source>
</evidence>
<organism evidence="9 10">
    <name type="scientific">Candidatus Nanosyncoccus nanoralicus</name>
    <dbReference type="NCBI Taxonomy" id="2171996"/>
    <lineage>
        <taxon>Bacteria</taxon>
        <taxon>Candidatus Saccharimonadota</taxon>
        <taxon>Candidatus Nanosyncoccalia</taxon>
        <taxon>Candidatus Nanosyncoccales</taxon>
        <taxon>Candidatus Nanosyncoccaceae</taxon>
        <taxon>Candidatus Nanosyncoccus</taxon>
    </lineage>
</organism>
<dbReference type="InterPro" id="IPR004412">
    <property type="entry name" value="GatA"/>
</dbReference>
<dbReference type="GO" id="GO:0050567">
    <property type="term" value="F:glutaminyl-tRNA synthase (glutamine-hydrolyzing) activity"/>
    <property type="evidence" value="ECO:0007669"/>
    <property type="project" value="UniProtKB-EC"/>
</dbReference>
<dbReference type="InterPro" id="IPR023631">
    <property type="entry name" value="Amidase_dom"/>
</dbReference>
<evidence type="ECO:0000313" key="10">
    <source>
        <dbReference type="Proteomes" id="UP001191004"/>
    </source>
</evidence>
<keyword evidence="2 7" id="KW-0436">Ligase</keyword>
<accession>A0ABY0FML3</accession>
<keyword evidence="5 7" id="KW-0648">Protein biosynthesis</keyword>
<comment type="subunit">
    <text evidence="7">Heterotrimer of A, B and C subunits.</text>
</comment>
<dbReference type="HAMAP" id="MF_00120">
    <property type="entry name" value="GatA"/>
    <property type="match status" value="1"/>
</dbReference>
<evidence type="ECO:0000256" key="7">
    <source>
        <dbReference type="HAMAP-Rule" id="MF_00120"/>
    </source>
</evidence>
<evidence type="ECO:0000256" key="6">
    <source>
        <dbReference type="ARBA" id="ARBA00047407"/>
    </source>
</evidence>
<dbReference type="PROSITE" id="PS00571">
    <property type="entry name" value="AMIDASES"/>
    <property type="match status" value="1"/>
</dbReference>
<dbReference type="InterPro" id="IPR036928">
    <property type="entry name" value="AS_sf"/>
</dbReference>
<feature type="active site" description="Acyl-ester intermediate" evidence="7">
    <location>
        <position position="166"/>
    </location>
</feature>
<feature type="active site" description="Charge relay system" evidence="7">
    <location>
        <position position="67"/>
    </location>
</feature>
<dbReference type="Gene3D" id="3.90.1300.10">
    <property type="entry name" value="Amidase signature (AS) domain"/>
    <property type="match status" value="1"/>
</dbReference>
<dbReference type="Pfam" id="PF01425">
    <property type="entry name" value="Amidase"/>
    <property type="match status" value="1"/>
</dbReference>
<comment type="function">
    <text evidence="7">Allows the formation of correctly charged Gln-tRNA(Gln) through the transamidation of misacylated Glu-tRNA(Gln) in organisms which lack glutaminyl-tRNA synthetase. The reaction takes place in the presence of glutamine and ATP through an activated gamma-phospho-Glu-tRNA(Gln).</text>
</comment>
<dbReference type="EMBL" id="PRLL01000003">
    <property type="protein sequence ID" value="RYC73840.1"/>
    <property type="molecule type" value="Genomic_DNA"/>
</dbReference>
<feature type="domain" description="Amidase" evidence="8">
    <location>
        <begin position="14"/>
        <end position="459"/>
    </location>
</feature>